<comment type="similarity">
    <text evidence="9">Belongs to the DEAD box helicase family.</text>
</comment>
<protein>
    <recommendedName>
        <fullName evidence="16">ATP-dependent RNA helicase DBP8</fullName>
    </recommendedName>
</protein>
<dbReference type="InterPro" id="IPR014001">
    <property type="entry name" value="Helicase_ATP-bd"/>
</dbReference>
<dbReference type="Gene3D" id="3.40.50.300">
    <property type="entry name" value="P-loop containing nucleotide triphosphate hydrolases"/>
    <property type="match status" value="2"/>
</dbReference>
<dbReference type="GO" id="GO:0016787">
    <property type="term" value="F:hydrolase activity"/>
    <property type="evidence" value="ECO:0007669"/>
    <property type="project" value="UniProtKB-KW"/>
</dbReference>
<gene>
    <name evidence="14" type="ORF">A4X13_0g1590</name>
</gene>
<evidence type="ECO:0000256" key="10">
    <source>
        <dbReference type="SAM" id="MobiDB-lite"/>
    </source>
</evidence>
<dbReference type="PROSITE" id="PS51192">
    <property type="entry name" value="HELICASE_ATP_BIND_1"/>
    <property type="match status" value="1"/>
</dbReference>
<feature type="compositionally biased region" description="Basic and acidic residues" evidence="10">
    <location>
        <begin position="457"/>
        <end position="467"/>
    </location>
</feature>
<keyword evidence="5 9" id="KW-0347">Helicase</keyword>
<organism evidence="14 15">
    <name type="scientific">Tilletia indica</name>
    <dbReference type="NCBI Taxonomy" id="43049"/>
    <lineage>
        <taxon>Eukaryota</taxon>
        <taxon>Fungi</taxon>
        <taxon>Dikarya</taxon>
        <taxon>Basidiomycota</taxon>
        <taxon>Ustilaginomycotina</taxon>
        <taxon>Exobasidiomycetes</taxon>
        <taxon>Tilletiales</taxon>
        <taxon>Tilletiaceae</taxon>
        <taxon>Tilletia</taxon>
    </lineage>
</organism>
<evidence type="ECO:0000256" key="7">
    <source>
        <dbReference type="ARBA" id="ARBA00022884"/>
    </source>
</evidence>
<dbReference type="InterPro" id="IPR050079">
    <property type="entry name" value="DEAD_box_RNA_helicase"/>
</dbReference>
<feature type="domain" description="Helicase C-terminal" evidence="12">
    <location>
        <begin position="295"/>
        <end position="437"/>
    </location>
</feature>
<dbReference type="PROSITE" id="PS51195">
    <property type="entry name" value="Q_MOTIF"/>
    <property type="match status" value="1"/>
</dbReference>
<keyword evidence="15" id="KW-1185">Reference proteome</keyword>
<evidence type="ECO:0008006" key="16">
    <source>
        <dbReference type="Google" id="ProtNLM"/>
    </source>
</evidence>
<feature type="region of interest" description="Disordered" evidence="10">
    <location>
        <begin position="1"/>
        <end position="24"/>
    </location>
</feature>
<feature type="compositionally biased region" description="Basic residues" evidence="10">
    <location>
        <begin position="479"/>
        <end position="490"/>
    </location>
</feature>
<dbReference type="PROSITE" id="PS51194">
    <property type="entry name" value="HELICASE_CTER"/>
    <property type="match status" value="1"/>
</dbReference>
<comment type="caution">
    <text evidence="14">The sequence shown here is derived from an EMBL/GenBank/DDBJ whole genome shotgun (WGS) entry which is preliminary data.</text>
</comment>
<evidence type="ECO:0000256" key="8">
    <source>
        <dbReference type="ARBA" id="ARBA00023242"/>
    </source>
</evidence>
<dbReference type="GO" id="GO:0005829">
    <property type="term" value="C:cytosol"/>
    <property type="evidence" value="ECO:0007669"/>
    <property type="project" value="TreeGrafter"/>
</dbReference>
<dbReference type="InterPro" id="IPR001650">
    <property type="entry name" value="Helicase_C-like"/>
</dbReference>
<dbReference type="GO" id="GO:0003724">
    <property type="term" value="F:RNA helicase activity"/>
    <property type="evidence" value="ECO:0007669"/>
    <property type="project" value="InterPro"/>
</dbReference>
<feature type="domain" description="DEAD-box RNA helicase Q" evidence="13">
    <location>
        <begin position="28"/>
        <end position="56"/>
    </location>
</feature>
<evidence type="ECO:0000313" key="14">
    <source>
        <dbReference type="EMBL" id="KAE8258588.1"/>
    </source>
</evidence>
<dbReference type="PANTHER" id="PTHR47959:SF24">
    <property type="entry name" value="ATP-DEPENDENT RNA HELICASE"/>
    <property type="match status" value="1"/>
</dbReference>
<evidence type="ECO:0000256" key="4">
    <source>
        <dbReference type="ARBA" id="ARBA00022801"/>
    </source>
</evidence>
<dbReference type="Proteomes" id="UP000077521">
    <property type="component" value="Unassembled WGS sequence"/>
</dbReference>
<dbReference type="GO" id="GO:0010467">
    <property type="term" value="P:gene expression"/>
    <property type="evidence" value="ECO:0007669"/>
    <property type="project" value="UniProtKB-ARBA"/>
</dbReference>
<dbReference type="Pfam" id="PF00271">
    <property type="entry name" value="Helicase_C"/>
    <property type="match status" value="1"/>
</dbReference>
<keyword evidence="7" id="KW-0694">RNA-binding</keyword>
<comment type="subcellular location">
    <subcellularLocation>
        <location evidence="1">Nucleus</location>
    </subcellularLocation>
</comment>
<dbReference type="SMART" id="SM00490">
    <property type="entry name" value="HELICc"/>
    <property type="match status" value="1"/>
</dbReference>
<dbReference type="SUPFAM" id="SSF52540">
    <property type="entry name" value="P-loop containing nucleoside triphosphate hydrolases"/>
    <property type="match status" value="1"/>
</dbReference>
<dbReference type="GO" id="GO:0005634">
    <property type="term" value="C:nucleus"/>
    <property type="evidence" value="ECO:0007669"/>
    <property type="project" value="UniProtKB-SubCell"/>
</dbReference>
<reference evidence="14" key="2">
    <citation type="journal article" date="2019" name="IMA Fungus">
        <title>Genome sequencing and comparison of five Tilletia species to identify candidate genes for the detection of regulated species infecting wheat.</title>
        <authorList>
            <person name="Nguyen H.D.T."/>
            <person name="Sultana T."/>
            <person name="Kesanakurti P."/>
            <person name="Hambleton S."/>
        </authorList>
    </citation>
    <scope>NUCLEOTIDE SEQUENCE</scope>
    <source>
        <strain evidence="14">DAOMC 236416</strain>
    </source>
</reference>
<keyword evidence="8" id="KW-0539">Nucleus</keyword>
<evidence type="ECO:0000256" key="6">
    <source>
        <dbReference type="ARBA" id="ARBA00022840"/>
    </source>
</evidence>
<dbReference type="PROSITE" id="PS00039">
    <property type="entry name" value="DEAD_ATP_HELICASE"/>
    <property type="match status" value="1"/>
</dbReference>
<evidence type="ECO:0000256" key="2">
    <source>
        <dbReference type="ARBA" id="ARBA00022517"/>
    </source>
</evidence>
<feature type="domain" description="Helicase ATP-binding" evidence="11">
    <location>
        <begin position="59"/>
        <end position="242"/>
    </location>
</feature>
<dbReference type="GO" id="GO:0042254">
    <property type="term" value="P:ribosome biogenesis"/>
    <property type="evidence" value="ECO:0007669"/>
    <property type="project" value="UniProtKB-KW"/>
</dbReference>
<proteinExistence type="inferred from homology"/>
<evidence type="ECO:0000259" key="13">
    <source>
        <dbReference type="PROSITE" id="PS51195"/>
    </source>
</evidence>
<keyword evidence="2" id="KW-0690">Ribosome biogenesis</keyword>
<reference evidence="14" key="1">
    <citation type="submission" date="2016-04" db="EMBL/GenBank/DDBJ databases">
        <authorList>
            <person name="Nguyen H.D."/>
            <person name="Samba Siva P."/>
            <person name="Cullis J."/>
            <person name="Levesque C.A."/>
            <person name="Hambleton S."/>
        </authorList>
    </citation>
    <scope>NUCLEOTIDE SEQUENCE</scope>
    <source>
        <strain evidence="14">DAOMC 236416</strain>
    </source>
</reference>
<feature type="region of interest" description="Disordered" evidence="10">
    <location>
        <begin position="457"/>
        <end position="519"/>
    </location>
</feature>
<evidence type="ECO:0000256" key="1">
    <source>
        <dbReference type="ARBA" id="ARBA00004123"/>
    </source>
</evidence>
<evidence type="ECO:0000256" key="3">
    <source>
        <dbReference type="ARBA" id="ARBA00022741"/>
    </source>
</evidence>
<dbReference type="GO" id="GO:0003723">
    <property type="term" value="F:RNA binding"/>
    <property type="evidence" value="ECO:0007669"/>
    <property type="project" value="UniProtKB-KW"/>
</dbReference>
<dbReference type="InterPro" id="IPR027417">
    <property type="entry name" value="P-loop_NTPase"/>
</dbReference>
<keyword evidence="6 9" id="KW-0067">ATP-binding</keyword>
<dbReference type="CDD" id="cd18787">
    <property type="entry name" value="SF2_C_DEAD"/>
    <property type="match status" value="1"/>
</dbReference>
<accession>A0A177TXA8</accession>
<dbReference type="AlphaFoldDB" id="A0A177TXA8"/>
<keyword evidence="3 9" id="KW-0547">Nucleotide-binding</keyword>
<evidence type="ECO:0000256" key="5">
    <source>
        <dbReference type="ARBA" id="ARBA00022806"/>
    </source>
</evidence>
<evidence type="ECO:0000256" key="9">
    <source>
        <dbReference type="RuleBase" id="RU000492"/>
    </source>
</evidence>
<dbReference type="InterPro" id="IPR011545">
    <property type="entry name" value="DEAD/DEAH_box_helicase_dom"/>
</dbReference>
<evidence type="ECO:0000313" key="15">
    <source>
        <dbReference type="Proteomes" id="UP000077521"/>
    </source>
</evidence>
<keyword evidence="4 9" id="KW-0378">Hydrolase</keyword>
<dbReference type="Pfam" id="PF00270">
    <property type="entry name" value="DEAD"/>
    <property type="match status" value="1"/>
</dbReference>
<name>A0A177TXA8_9BASI</name>
<dbReference type="GO" id="GO:0005524">
    <property type="term" value="F:ATP binding"/>
    <property type="evidence" value="ECO:0007669"/>
    <property type="project" value="UniProtKB-KW"/>
</dbReference>
<evidence type="ECO:0000259" key="11">
    <source>
        <dbReference type="PROSITE" id="PS51192"/>
    </source>
</evidence>
<dbReference type="InterPro" id="IPR014014">
    <property type="entry name" value="RNA_helicase_DEAD_Q_motif"/>
</dbReference>
<dbReference type="PANTHER" id="PTHR47959">
    <property type="entry name" value="ATP-DEPENDENT RNA HELICASE RHLE-RELATED"/>
    <property type="match status" value="1"/>
</dbReference>
<sequence length="519" mass="55794">MASAQVGTSSTAEMSGATSSTEVPPTLRSFSELSLHPSLVRSLASLAITVPTPIQALTIPHILGGRDVIGGARTGSGKTLAFALPILHQLTRDMVSGFAIILTPTRELGVQLHEQFVAVAAGAASGSGLAGMRCALVLGGMDMQAQATELARGLPHVIVATPGRLCDLLRSQGDGAYGLSRCRFVVLDEADRLLTPTFAPELKYLFSILPPARQRQTLLFTATLTAEVEQLVKRQPVEGKEPPLVCKIEGDTTTPPTLQQRYLFLPSHVREPYLLYLLRHAPCDEGLSGKDAGDDDDDETRPVPPTIIFTARCRTAALLSKMLEELGIASVSLHSRLTQPQRLANLASFRAQRVKLLIATDVASRGLDVPEVRMVVNWDLPLAWQDYVHRVGRTARNGRTGWAVSFVTERDVELVQGIEEHVGVKMEEMTFTEDKVLEKLNAVSAAKRVATMALHDGKFEEREDRNKGKAAMRQEAAGKSKKPKAGKTKKSIASSASTADSGKTTTGGSAARRAKVAAS</sequence>
<dbReference type="SMART" id="SM00487">
    <property type="entry name" value="DEXDc"/>
    <property type="match status" value="1"/>
</dbReference>
<dbReference type="EMBL" id="LWDF02000064">
    <property type="protein sequence ID" value="KAE8258588.1"/>
    <property type="molecule type" value="Genomic_DNA"/>
</dbReference>
<evidence type="ECO:0000259" key="12">
    <source>
        <dbReference type="PROSITE" id="PS51194"/>
    </source>
</evidence>
<dbReference type="InterPro" id="IPR000629">
    <property type="entry name" value="RNA-helicase_DEAD-box_CS"/>
</dbReference>